<dbReference type="EMBL" id="LR031874">
    <property type="protein sequence ID" value="VDD21043.1"/>
    <property type="molecule type" value="Genomic_DNA"/>
</dbReference>
<sequence>MDVISRALSNAQEWTRAQGDLSSTQVTPTSIPQSPVISIPPDTIVCNTDAAWNPITKAAGLGWIFTAQDSQLQQGSESHTWIQSSLQA</sequence>
<name>A0A3P6CRD3_BRAOL</name>
<protein>
    <recommendedName>
        <fullName evidence="3">RNase H type-1 domain-containing protein</fullName>
    </recommendedName>
</protein>
<organism evidence="2">
    <name type="scientific">Brassica oleracea</name>
    <name type="common">Wild cabbage</name>
    <dbReference type="NCBI Taxonomy" id="3712"/>
    <lineage>
        <taxon>Eukaryota</taxon>
        <taxon>Viridiplantae</taxon>
        <taxon>Streptophyta</taxon>
        <taxon>Embryophyta</taxon>
        <taxon>Tracheophyta</taxon>
        <taxon>Spermatophyta</taxon>
        <taxon>Magnoliopsida</taxon>
        <taxon>eudicotyledons</taxon>
        <taxon>Gunneridae</taxon>
        <taxon>Pentapetalae</taxon>
        <taxon>rosids</taxon>
        <taxon>malvids</taxon>
        <taxon>Brassicales</taxon>
        <taxon>Brassicaceae</taxon>
        <taxon>Brassiceae</taxon>
        <taxon>Brassica</taxon>
    </lineage>
</organism>
<dbReference type="AlphaFoldDB" id="A0A3P6CRD3"/>
<gene>
    <name evidence="2" type="ORF">BOLC2T07530H</name>
</gene>
<evidence type="ECO:0008006" key="3">
    <source>
        <dbReference type="Google" id="ProtNLM"/>
    </source>
</evidence>
<accession>A0A3P6CRD3</accession>
<proteinExistence type="predicted"/>
<feature type="compositionally biased region" description="Polar residues" evidence="1">
    <location>
        <begin position="15"/>
        <end position="27"/>
    </location>
</feature>
<feature type="region of interest" description="Disordered" evidence="1">
    <location>
        <begin position="15"/>
        <end position="34"/>
    </location>
</feature>
<evidence type="ECO:0000313" key="2">
    <source>
        <dbReference type="EMBL" id="VDD21043.1"/>
    </source>
</evidence>
<reference evidence="2" key="1">
    <citation type="submission" date="2018-11" db="EMBL/GenBank/DDBJ databases">
        <authorList>
            <consortium name="Genoscope - CEA"/>
            <person name="William W."/>
        </authorList>
    </citation>
    <scope>NUCLEOTIDE SEQUENCE</scope>
</reference>
<evidence type="ECO:0000256" key="1">
    <source>
        <dbReference type="SAM" id="MobiDB-lite"/>
    </source>
</evidence>